<comment type="similarity">
    <text evidence="3">Belongs to the HAD-like hydrolase superfamily. CbbY/CbbZ/Gph/YieH family.</text>
</comment>
<dbReference type="HOGENOM" id="CLU_045011_19_3_7"/>
<keyword evidence="6" id="KW-1185">Reference proteome</keyword>
<organism evidence="5 6">
    <name type="scientific">Desulfobacter postgatei 2ac9</name>
    <dbReference type="NCBI Taxonomy" id="879212"/>
    <lineage>
        <taxon>Bacteria</taxon>
        <taxon>Pseudomonadati</taxon>
        <taxon>Thermodesulfobacteriota</taxon>
        <taxon>Desulfobacteria</taxon>
        <taxon>Desulfobacterales</taxon>
        <taxon>Desulfobacteraceae</taxon>
        <taxon>Desulfobacter</taxon>
    </lineage>
</organism>
<dbReference type="SFLD" id="SFLDG01129">
    <property type="entry name" value="C1.5:_HAD__Beta-PGM__Phosphata"/>
    <property type="match status" value="1"/>
</dbReference>
<sequence>MNSPKKANIMDTSAIKAVVFDCDGVMFDTALANRKFYNDLLAAFNKAPLDDEQFKNIHMMTVRAAVEYLYPEMDDHQPVYKMIKSIGYESVVPLMLMEPGLIELLDAIKQAGLVRGVATNRTNTMGRVLIEHKLKKSFDIVVTASDVANPKPFPDQLEKIMGAYALVPKQLVFIGDSIYDKKAAESAGTWFIAFKQPGLEAHAHAVSMDEVGGLLKLSKYNS</sequence>
<dbReference type="NCBIfam" id="TIGR01549">
    <property type="entry name" value="HAD-SF-IA-v1"/>
    <property type="match status" value="1"/>
</dbReference>
<evidence type="ECO:0000313" key="6">
    <source>
        <dbReference type="Proteomes" id="UP000005778"/>
    </source>
</evidence>
<accession>I5B5D9</accession>
<dbReference type="InterPro" id="IPR023214">
    <property type="entry name" value="HAD_sf"/>
</dbReference>
<dbReference type="STRING" id="879212.DespoDRAFT_02885"/>
<dbReference type="eggNOG" id="COG0546">
    <property type="taxonomic scope" value="Bacteria"/>
</dbReference>
<dbReference type="Proteomes" id="UP000005778">
    <property type="component" value="Chromosome"/>
</dbReference>
<dbReference type="PANTHER" id="PTHR43434:SF1">
    <property type="entry name" value="PHOSPHOGLYCOLATE PHOSPHATASE"/>
    <property type="match status" value="1"/>
</dbReference>
<gene>
    <name evidence="5" type="ORF">DespoDRAFT_02885</name>
</gene>
<reference evidence="5 6" key="1">
    <citation type="submission" date="2011-09" db="EMBL/GenBank/DDBJ databases">
        <authorList>
            <consortium name="US DOE Joint Genome Institute (JGI-PGF)"/>
            <person name="Lucas S."/>
            <person name="Han J."/>
            <person name="Lapidus A."/>
            <person name="Cheng J.-F."/>
            <person name="Goodwin L."/>
            <person name="Pitluck S."/>
            <person name="Peters L."/>
            <person name="Land M.L."/>
            <person name="Hauser L."/>
            <person name="Orellana R."/>
            <person name="Lovley D."/>
            <person name="Woyke T.J."/>
        </authorList>
    </citation>
    <scope>NUCLEOTIDE SEQUENCE [LARGE SCALE GENOMIC DNA]</scope>
    <source>
        <strain evidence="5 6">2ac9</strain>
    </source>
</reference>
<dbReference type="GO" id="GO:0005829">
    <property type="term" value="C:cytosol"/>
    <property type="evidence" value="ECO:0007669"/>
    <property type="project" value="TreeGrafter"/>
</dbReference>
<dbReference type="EC" id="3.1.3.18" evidence="4"/>
<proteinExistence type="inferred from homology"/>
<dbReference type="InterPro" id="IPR036412">
    <property type="entry name" value="HAD-like_sf"/>
</dbReference>
<evidence type="ECO:0000256" key="3">
    <source>
        <dbReference type="ARBA" id="ARBA00006171"/>
    </source>
</evidence>
<evidence type="ECO:0000256" key="1">
    <source>
        <dbReference type="ARBA" id="ARBA00000830"/>
    </source>
</evidence>
<evidence type="ECO:0000313" key="5">
    <source>
        <dbReference type="EMBL" id="EIM64702.1"/>
    </source>
</evidence>
<dbReference type="InterPro" id="IPR023198">
    <property type="entry name" value="PGP-like_dom2"/>
</dbReference>
<comment type="catalytic activity">
    <reaction evidence="1">
        <text>2-phosphoglycolate + H2O = glycolate + phosphate</text>
        <dbReference type="Rhea" id="RHEA:14369"/>
        <dbReference type="ChEBI" id="CHEBI:15377"/>
        <dbReference type="ChEBI" id="CHEBI:29805"/>
        <dbReference type="ChEBI" id="CHEBI:43474"/>
        <dbReference type="ChEBI" id="CHEBI:58033"/>
        <dbReference type="EC" id="3.1.3.18"/>
    </reaction>
</comment>
<dbReference type="SFLD" id="SFLDS00003">
    <property type="entry name" value="Haloacid_Dehalogenase"/>
    <property type="match status" value="1"/>
</dbReference>
<dbReference type="AlphaFoldDB" id="I5B5D9"/>
<dbReference type="InterPro" id="IPR006439">
    <property type="entry name" value="HAD-SF_hydro_IA"/>
</dbReference>
<dbReference type="PANTHER" id="PTHR43434">
    <property type="entry name" value="PHOSPHOGLYCOLATE PHOSPHATASE"/>
    <property type="match status" value="1"/>
</dbReference>
<dbReference type="SUPFAM" id="SSF56784">
    <property type="entry name" value="HAD-like"/>
    <property type="match status" value="1"/>
</dbReference>
<evidence type="ECO:0000256" key="2">
    <source>
        <dbReference type="ARBA" id="ARBA00004818"/>
    </source>
</evidence>
<dbReference type="InterPro" id="IPR041492">
    <property type="entry name" value="HAD_2"/>
</dbReference>
<evidence type="ECO:0000256" key="4">
    <source>
        <dbReference type="ARBA" id="ARBA00013078"/>
    </source>
</evidence>
<dbReference type="Pfam" id="PF13419">
    <property type="entry name" value="HAD_2"/>
    <property type="match status" value="1"/>
</dbReference>
<dbReference type="GO" id="GO:0006281">
    <property type="term" value="P:DNA repair"/>
    <property type="evidence" value="ECO:0007669"/>
    <property type="project" value="TreeGrafter"/>
</dbReference>
<dbReference type="EMBL" id="CM001488">
    <property type="protein sequence ID" value="EIM64702.1"/>
    <property type="molecule type" value="Genomic_DNA"/>
</dbReference>
<reference evidence="5 6" key="2">
    <citation type="submission" date="2012-02" db="EMBL/GenBank/DDBJ databases">
        <title>Improved High-Quality Draft sequence of Desulfobacter postgatei 2ac9.</title>
        <authorList>
            <consortium name="US DOE Joint Genome Institute"/>
            <person name="Lucas S."/>
            <person name="Han J."/>
            <person name="Lapidus A."/>
            <person name="Cheng J.-F."/>
            <person name="Goodwin L."/>
            <person name="Pitluck S."/>
            <person name="Peters L."/>
            <person name="Ovchinnikova G."/>
            <person name="Held B."/>
            <person name="Detter J.C."/>
            <person name="Han C."/>
            <person name="Tapia R."/>
            <person name="Land M."/>
            <person name="Hauser L."/>
            <person name="Kyrpides N."/>
            <person name="Ivanova N."/>
            <person name="Pagani I."/>
            <person name="Orellana R."/>
            <person name="Lovley D."/>
            <person name="Woyke T."/>
        </authorList>
    </citation>
    <scope>NUCLEOTIDE SEQUENCE [LARGE SCALE GENOMIC DNA]</scope>
    <source>
        <strain evidence="5 6">2ac9</strain>
    </source>
</reference>
<name>I5B5D9_9BACT</name>
<dbReference type="GO" id="GO:0008967">
    <property type="term" value="F:phosphoglycolate phosphatase activity"/>
    <property type="evidence" value="ECO:0007669"/>
    <property type="project" value="UniProtKB-EC"/>
</dbReference>
<dbReference type="Gene3D" id="1.10.150.240">
    <property type="entry name" value="Putative phosphatase, domain 2"/>
    <property type="match status" value="1"/>
</dbReference>
<dbReference type="InterPro" id="IPR050155">
    <property type="entry name" value="HAD-like_hydrolase_sf"/>
</dbReference>
<protein>
    <recommendedName>
        <fullName evidence="4">phosphoglycolate phosphatase</fullName>
        <ecNumber evidence="4">3.1.3.18</ecNumber>
    </recommendedName>
</protein>
<dbReference type="Gene3D" id="3.40.50.1000">
    <property type="entry name" value="HAD superfamily/HAD-like"/>
    <property type="match status" value="1"/>
</dbReference>
<comment type="pathway">
    <text evidence="2">Organic acid metabolism; glycolate biosynthesis; glycolate from 2-phosphoglycolate: step 1/1.</text>
</comment>